<feature type="non-terminal residue" evidence="7">
    <location>
        <position position="925"/>
    </location>
</feature>
<feature type="binding site" evidence="4">
    <location>
        <position position="864"/>
    </location>
    <ligand>
        <name>substrate</name>
    </ligand>
</feature>
<dbReference type="InterPro" id="IPR003094">
    <property type="entry name" value="6Pfruct_kin"/>
</dbReference>
<dbReference type="Proteomes" id="UP000078046">
    <property type="component" value="Unassembled WGS sequence"/>
</dbReference>
<feature type="domain" description="Lethal giant larvae (Lgl)-like C-terminal" evidence="6">
    <location>
        <begin position="4"/>
        <end position="65"/>
    </location>
</feature>
<evidence type="ECO:0000259" key="6">
    <source>
        <dbReference type="Pfam" id="PF08596"/>
    </source>
</evidence>
<dbReference type="GO" id="GO:0006003">
    <property type="term" value="P:fructose 2,6-bisphosphate metabolic process"/>
    <property type="evidence" value="ECO:0007669"/>
    <property type="project" value="InterPro"/>
</dbReference>
<dbReference type="GO" id="GO:0003873">
    <property type="term" value="F:6-phosphofructo-2-kinase activity"/>
    <property type="evidence" value="ECO:0007669"/>
    <property type="project" value="InterPro"/>
</dbReference>
<dbReference type="Pfam" id="PF01591">
    <property type="entry name" value="6PF2K"/>
    <property type="match status" value="1"/>
</dbReference>
<dbReference type="Gene3D" id="3.40.50.1240">
    <property type="entry name" value="Phosphoglycerate mutase-like"/>
    <property type="match status" value="1"/>
</dbReference>
<keyword evidence="3" id="KW-0067">ATP-binding</keyword>
<dbReference type="InterPro" id="IPR027417">
    <property type="entry name" value="P-loop_NTPase"/>
</dbReference>
<dbReference type="InterPro" id="IPR013905">
    <property type="entry name" value="Lgl_C_dom"/>
</dbReference>
<organism evidence="7 8">
    <name type="scientific">Intoshia linei</name>
    <dbReference type="NCBI Taxonomy" id="1819745"/>
    <lineage>
        <taxon>Eukaryota</taxon>
        <taxon>Metazoa</taxon>
        <taxon>Spiralia</taxon>
        <taxon>Lophotrochozoa</taxon>
        <taxon>Mesozoa</taxon>
        <taxon>Orthonectida</taxon>
        <taxon>Rhopaluridae</taxon>
        <taxon>Intoshia</taxon>
    </lineage>
</organism>
<dbReference type="SMART" id="SM00855">
    <property type="entry name" value="PGAM"/>
    <property type="match status" value="1"/>
</dbReference>
<dbReference type="SUPFAM" id="SSF52540">
    <property type="entry name" value="P-loop containing nucleoside triphosphate hydrolases"/>
    <property type="match status" value="1"/>
</dbReference>
<evidence type="ECO:0000256" key="1">
    <source>
        <dbReference type="ARBA" id="ARBA00008408"/>
    </source>
</evidence>
<dbReference type="InterPro" id="IPR029033">
    <property type="entry name" value="His_PPase_superfam"/>
</dbReference>
<dbReference type="InterPro" id="IPR001345">
    <property type="entry name" value="PG/BPGM_mutase_AS"/>
</dbReference>
<dbReference type="GO" id="GO:0006000">
    <property type="term" value="P:fructose metabolic process"/>
    <property type="evidence" value="ECO:0007669"/>
    <property type="project" value="InterPro"/>
</dbReference>
<evidence type="ECO:0000313" key="7">
    <source>
        <dbReference type="EMBL" id="OAF65013.1"/>
    </source>
</evidence>
<keyword evidence="2" id="KW-0547">Nucleotide-binding</keyword>
<evidence type="ECO:0000313" key="8">
    <source>
        <dbReference type="Proteomes" id="UP000078046"/>
    </source>
</evidence>
<dbReference type="PANTHER" id="PTHR10606">
    <property type="entry name" value="6-PHOSPHOFRUCTO-2-KINASE/FRUCTOSE-2,6-BISPHOSPHATASE"/>
    <property type="match status" value="1"/>
</dbReference>
<evidence type="ECO:0000256" key="2">
    <source>
        <dbReference type="ARBA" id="ARBA00022741"/>
    </source>
</evidence>
<dbReference type="Pfam" id="PF00300">
    <property type="entry name" value="His_Phos_1"/>
    <property type="match status" value="1"/>
</dbReference>
<reference evidence="7 8" key="1">
    <citation type="submission" date="2016-04" db="EMBL/GenBank/DDBJ databases">
        <title>The genome of Intoshia linei affirms orthonectids as highly simplified spiralians.</title>
        <authorList>
            <person name="Mikhailov K.V."/>
            <person name="Slusarev G.S."/>
            <person name="Nikitin M.A."/>
            <person name="Logacheva M.D."/>
            <person name="Penin A."/>
            <person name="Aleoshin V."/>
            <person name="Panchin Y.V."/>
        </authorList>
    </citation>
    <scope>NUCLEOTIDE SEQUENCE [LARGE SCALE GENOMIC DNA]</scope>
    <source>
        <strain evidence="7">Intl2013</strain>
        <tissue evidence="7">Whole animal</tissue>
    </source>
</reference>
<dbReference type="GO" id="GO:0004331">
    <property type="term" value="F:fructose-2,6-bisphosphate 2-phosphatase activity"/>
    <property type="evidence" value="ECO:0007669"/>
    <property type="project" value="TreeGrafter"/>
</dbReference>
<dbReference type="Pfam" id="PF08596">
    <property type="entry name" value="Lgl_C"/>
    <property type="match status" value="1"/>
</dbReference>
<dbReference type="GO" id="GO:0005829">
    <property type="term" value="C:cytosol"/>
    <property type="evidence" value="ECO:0007669"/>
    <property type="project" value="TreeGrafter"/>
</dbReference>
<comment type="similarity">
    <text evidence="1">In the C-terminal section; belongs to the phosphoglycerate mutase family.</text>
</comment>
<dbReference type="Gene3D" id="3.40.50.300">
    <property type="entry name" value="P-loop containing nucleotide triphosphate hydrolases"/>
    <property type="match status" value="1"/>
</dbReference>
<dbReference type="OrthoDB" id="267323at2759"/>
<protein>
    <submittedName>
        <fullName evidence="7">Uncharacterized protein</fullName>
    </submittedName>
</protein>
<name>A0A177AUF4_9BILA</name>
<evidence type="ECO:0000256" key="3">
    <source>
        <dbReference type="ARBA" id="ARBA00022840"/>
    </source>
</evidence>
<dbReference type="CDD" id="cd07067">
    <property type="entry name" value="HP_PGM_like"/>
    <property type="match status" value="1"/>
</dbReference>
<sequence>MIIMRKDVLKIFSVPNINKMYQISLNQLIGNGYNNLFSIGINGNILLQINPSELKLITVFAENQKNVLKCGGKIFAKLESPQVAVCKSGFFSSLFNDSGSNKVDEDVLFGSQKDSDKREKVLSKFDKSVSPHSDLQCGGTSSSNEFTKLKISLIERTKQLESTENVASEMTSAAQDYSKLTKKLLAKSKNKKWKSGDDKTETSGESKKIKNIVINQTIKLRDNSNRNKCLETFTFTRLRNSLDDSKKNENNTYLDSVNESTNSTISTYQNYHDRGKVSNVIWSSCCENIEAHRRISNVSSGNSFDSVYFNQTNEINQQSLSKTYNINMSKENKSSLGNSTITAPKYFNKNNYTGIYRFEPFSTVSNASTYTIKSKYDNSIQSSSKDMTYVISGSNVTLKHNNFKKFPKNIHKRRNNSCISRPGKLLCEMSCQRFHTISICVNISKSVTNNNLQKLSLQFHQTPRLSNRKTFQKASKIFEINKKIQKSLNKNGKKKFNNFEYNVNYGNNIPLNITMDHIKKSNSAMYTFTCLEDLVPENTECKKGDDADDIKCHSESNFQKLELSSHFPRYSFEKATYTSKDESKNFIVASQRYVVVMVGLPARGKSYISYRLARHMNWIGINTRVFNVGKYRRAYVVFNDHNFFDPYNISTMTLRHEMAEKALHDVCKWFENEKGDIAIFDATNTTRKRRKFIINYLENFDKSLNIIFIESICKNETIINENILAVKLNSADYAQNIKIPPDKIVSDFKHRIEHYKDVYEPLDPIYDKDLSYICIYEQGKQFFINNIEHIIPSRICYFIMNIRVIPNKVIYLTRHGESMMNRENRLGGDSALSPNGQKYSLELAKYFNNAQFQPLQIWSSTLRRAIETVQPIAGFSKKYFRSLNELNMGVCENMTYKEIEEKYPHVATNRKINKFVYRYPNGESY</sequence>
<proteinExistence type="inferred from homology"/>
<dbReference type="GO" id="GO:0005524">
    <property type="term" value="F:ATP binding"/>
    <property type="evidence" value="ECO:0007669"/>
    <property type="project" value="UniProtKB-KW"/>
</dbReference>
<dbReference type="FunFam" id="3.40.50.300:FF:000644">
    <property type="entry name" value="GpmB, Fructose-2,6-bisphosphatase"/>
    <property type="match status" value="1"/>
</dbReference>
<dbReference type="EMBL" id="LWCA01001493">
    <property type="protein sequence ID" value="OAF65013.1"/>
    <property type="molecule type" value="Genomic_DNA"/>
</dbReference>
<evidence type="ECO:0000256" key="4">
    <source>
        <dbReference type="PIRSR" id="PIRSR613078-2"/>
    </source>
</evidence>
<evidence type="ECO:0000259" key="5">
    <source>
        <dbReference type="Pfam" id="PF01591"/>
    </source>
</evidence>
<dbReference type="PRINTS" id="PR00991">
    <property type="entry name" value="6PFRUCTKNASE"/>
</dbReference>
<dbReference type="PANTHER" id="PTHR10606:SF44">
    <property type="entry name" value="6-PHOSPHOFRUCTO 2-KINASE_FRUCTOSE 2,6-BISPHOSPHATASE LONG FORM"/>
    <property type="match status" value="1"/>
</dbReference>
<dbReference type="CDD" id="cd15873">
    <property type="entry name" value="R-SNARE_STXBP5_6"/>
    <property type="match status" value="1"/>
</dbReference>
<dbReference type="InterPro" id="IPR013079">
    <property type="entry name" value="6Phosfructo_kin"/>
</dbReference>
<dbReference type="AlphaFoldDB" id="A0A177AUF4"/>
<feature type="binding site" evidence="4">
    <location>
        <begin position="814"/>
        <end position="821"/>
    </location>
    <ligand>
        <name>substrate</name>
    </ligand>
</feature>
<dbReference type="PROSITE" id="PS00175">
    <property type="entry name" value="PG_MUTASE"/>
    <property type="match status" value="1"/>
</dbReference>
<accession>A0A177AUF4</accession>
<comment type="caution">
    <text evidence="7">The sequence shown here is derived from an EMBL/GenBank/DDBJ whole genome shotgun (WGS) entry which is preliminary data.</text>
</comment>
<feature type="domain" description="6-phosphofructo-2-kinase" evidence="5">
    <location>
        <begin position="590"/>
        <end position="806"/>
    </location>
</feature>
<gene>
    <name evidence="7" type="ORF">A3Q56_07270</name>
</gene>
<keyword evidence="8" id="KW-1185">Reference proteome</keyword>
<dbReference type="SUPFAM" id="SSF53254">
    <property type="entry name" value="Phosphoglycerate mutase-like"/>
    <property type="match status" value="1"/>
</dbReference>
<dbReference type="InterPro" id="IPR013078">
    <property type="entry name" value="His_Pase_superF_clade-1"/>
</dbReference>